<name>A0A914QAQ0_9BILA</name>
<sequence length="133" mass="15034">MVNGTPEIGEKAKNDYEKFPKHVIYDVLKIIGKPLNVIKIDPKWGFKLEENDGNILFQIETPNGPRLIPQELVISAFLKAMKIRAESAMENNPALTEIRLSTNFRLSKSQKSVFEKAAVKNSLTILYFIVTDA</sequence>
<dbReference type="AlphaFoldDB" id="A0A914QAQ0"/>
<dbReference type="SUPFAM" id="SSF53067">
    <property type="entry name" value="Actin-like ATPase domain"/>
    <property type="match status" value="1"/>
</dbReference>
<reference evidence="2" key="1">
    <citation type="submission" date="2022-11" db="UniProtKB">
        <authorList>
            <consortium name="WormBaseParasite"/>
        </authorList>
    </citation>
    <scope>IDENTIFICATION</scope>
</reference>
<keyword evidence="1" id="KW-1185">Reference proteome</keyword>
<dbReference type="Proteomes" id="UP000887578">
    <property type="component" value="Unplaced"/>
</dbReference>
<evidence type="ECO:0000313" key="2">
    <source>
        <dbReference type="WBParaSite" id="PDA_v2.g26261.t1"/>
    </source>
</evidence>
<dbReference type="InterPro" id="IPR043129">
    <property type="entry name" value="ATPase_NBD"/>
</dbReference>
<proteinExistence type="predicted"/>
<dbReference type="WBParaSite" id="PDA_v2.g26261.t1">
    <property type="protein sequence ID" value="PDA_v2.g26261.t1"/>
    <property type="gene ID" value="PDA_v2.g26261"/>
</dbReference>
<accession>A0A914QAQ0</accession>
<protein>
    <submittedName>
        <fullName evidence="2">Uncharacterized protein</fullName>
    </submittedName>
</protein>
<evidence type="ECO:0000313" key="1">
    <source>
        <dbReference type="Proteomes" id="UP000887578"/>
    </source>
</evidence>
<dbReference type="Gene3D" id="3.30.420.40">
    <property type="match status" value="1"/>
</dbReference>
<organism evidence="1 2">
    <name type="scientific">Panagrolaimus davidi</name>
    <dbReference type="NCBI Taxonomy" id="227884"/>
    <lineage>
        <taxon>Eukaryota</taxon>
        <taxon>Metazoa</taxon>
        <taxon>Ecdysozoa</taxon>
        <taxon>Nematoda</taxon>
        <taxon>Chromadorea</taxon>
        <taxon>Rhabditida</taxon>
        <taxon>Tylenchina</taxon>
        <taxon>Panagrolaimomorpha</taxon>
        <taxon>Panagrolaimoidea</taxon>
        <taxon>Panagrolaimidae</taxon>
        <taxon>Panagrolaimus</taxon>
    </lineage>
</organism>